<dbReference type="OrthoDB" id="3181909at2"/>
<comment type="similarity">
    <text evidence="1">Belongs to the 'GDXG' lipolytic enzyme family.</text>
</comment>
<dbReference type="InterPro" id="IPR002168">
    <property type="entry name" value="Lipase_GDXG_HIS_AS"/>
</dbReference>
<evidence type="ECO:0000259" key="3">
    <source>
        <dbReference type="Pfam" id="PF07859"/>
    </source>
</evidence>
<dbReference type="InterPro" id="IPR029058">
    <property type="entry name" value="AB_hydrolase_fold"/>
</dbReference>
<accession>A0A5C4W7J2</accession>
<dbReference type="Pfam" id="PF07859">
    <property type="entry name" value="Abhydrolase_3"/>
    <property type="match status" value="1"/>
</dbReference>
<keyword evidence="2 4" id="KW-0378">Hydrolase</keyword>
<sequence length="328" mass="34440">MGLPARAQRLLGGGDLVIDGQTLAPDLRVMLTLQRLARKGDLGGESVAQARASMLEGAVLVGGRQPIGAIRDLAVADRPARLYEPSRPAGSGLLVFLHGGSFLYGDLASHDAPCRLLAEESGVRVLAVEYRVGPEAPFPAAFDDAEAAVRWAHEHAGELGVDPARVGVGGDSAGGNLAAWAAITAARSGLPLAFQLLVYPCVDNGRDSGESGSLRLFGEGLYLTKESIDSANDIYLPGPDDRRDPRVNLLDVDLPAGLAPAHVVTAGFDPLRDEGESYARRMAEAGAEVELRRYADQIHGFLNIVGVGRSSRSAVLEIAARLRAALAD</sequence>
<feature type="domain" description="Alpha/beta hydrolase fold-3" evidence="3">
    <location>
        <begin position="94"/>
        <end position="302"/>
    </location>
</feature>
<dbReference type="InterPro" id="IPR050300">
    <property type="entry name" value="GDXG_lipolytic_enzyme"/>
</dbReference>
<organism evidence="4 5">
    <name type="scientific">Nocardioides albidus</name>
    <dbReference type="NCBI Taxonomy" id="1517589"/>
    <lineage>
        <taxon>Bacteria</taxon>
        <taxon>Bacillati</taxon>
        <taxon>Actinomycetota</taxon>
        <taxon>Actinomycetes</taxon>
        <taxon>Propionibacteriales</taxon>
        <taxon>Nocardioidaceae</taxon>
        <taxon>Nocardioides</taxon>
    </lineage>
</organism>
<dbReference type="Gene3D" id="3.40.50.1820">
    <property type="entry name" value="alpha/beta hydrolase"/>
    <property type="match status" value="1"/>
</dbReference>
<dbReference type="PROSITE" id="PS01173">
    <property type="entry name" value="LIPASE_GDXG_HIS"/>
    <property type="match status" value="1"/>
</dbReference>
<dbReference type="Proteomes" id="UP000313231">
    <property type="component" value="Unassembled WGS sequence"/>
</dbReference>
<dbReference type="EMBL" id="VDMP01000018">
    <property type="protein sequence ID" value="TNM44244.1"/>
    <property type="molecule type" value="Genomic_DNA"/>
</dbReference>
<name>A0A5C4W7J2_9ACTN</name>
<dbReference type="PANTHER" id="PTHR48081">
    <property type="entry name" value="AB HYDROLASE SUPERFAMILY PROTEIN C4A8.06C"/>
    <property type="match status" value="1"/>
</dbReference>
<evidence type="ECO:0000313" key="5">
    <source>
        <dbReference type="Proteomes" id="UP000313231"/>
    </source>
</evidence>
<evidence type="ECO:0000313" key="4">
    <source>
        <dbReference type="EMBL" id="TNM44244.1"/>
    </source>
</evidence>
<evidence type="ECO:0000256" key="2">
    <source>
        <dbReference type="ARBA" id="ARBA00022801"/>
    </source>
</evidence>
<keyword evidence="5" id="KW-1185">Reference proteome</keyword>
<comment type="caution">
    <text evidence="4">The sequence shown here is derived from an EMBL/GenBank/DDBJ whole genome shotgun (WGS) entry which is preliminary data.</text>
</comment>
<gene>
    <name evidence="4" type="ORF">FHP29_05200</name>
</gene>
<dbReference type="AlphaFoldDB" id="A0A5C4W7J2"/>
<protein>
    <submittedName>
        <fullName evidence="4">Alpha/beta hydrolase</fullName>
    </submittedName>
</protein>
<reference evidence="4 5" key="1">
    <citation type="journal article" date="2016" name="Int. J. Syst. Evol. Microbiol.">
        <title>Nocardioides albidus sp. nov., an actinobacterium isolated from garden soil.</title>
        <authorList>
            <person name="Singh H."/>
            <person name="Du J."/>
            <person name="Trinh H."/>
            <person name="Won K."/>
            <person name="Yang J.E."/>
            <person name="Yin C."/>
            <person name="Kook M."/>
            <person name="Yi T.H."/>
        </authorList>
    </citation>
    <scope>NUCLEOTIDE SEQUENCE [LARGE SCALE GENOMIC DNA]</scope>
    <source>
        <strain evidence="4 5">CCTCC AB 2015297</strain>
    </source>
</reference>
<dbReference type="PANTHER" id="PTHR48081:SF8">
    <property type="entry name" value="ALPHA_BETA HYDROLASE FOLD-3 DOMAIN-CONTAINING PROTEIN-RELATED"/>
    <property type="match status" value="1"/>
</dbReference>
<dbReference type="GO" id="GO:0016787">
    <property type="term" value="F:hydrolase activity"/>
    <property type="evidence" value="ECO:0007669"/>
    <property type="project" value="UniProtKB-KW"/>
</dbReference>
<dbReference type="SUPFAM" id="SSF53474">
    <property type="entry name" value="alpha/beta-Hydrolases"/>
    <property type="match status" value="1"/>
</dbReference>
<dbReference type="InterPro" id="IPR013094">
    <property type="entry name" value="AB_hydrolase_3"/>
</dbReference>
<proteinExistence type="inferred from homology"/>
<evidence type="ECO:0000256" key="1">
    <source>
        <dbReference type="ARBA" id="ARBA00010515"/>
    </source>
</evidence>